<dbReference type="GO" id="GO:0019005">
    <property type="term" value="C:SCF ubiquitin ligase complex"/>
    <property type="evidence" value="ECO:0007669"/>
    <property type="project" value="TreeGrafter"/>
</dbReference>
<comment type="subcellular location">
    <subcellularLocation>
        <location evidence="1">Nucleus</location>
    </subcellularLocation>
</comment>
<evidence type="ECO:0000256" key="2">
    <source>
        <dbReference type="ARBA" id="ARBA00004906"/>
    </source>
</evidence>
<name>A0AAV8YGZ3_9CUCU</name>
<dbReference type="PANTHER" id="PTHR13123">
    <property type="entry name" value="LD30288P"/>
    <property type="match status" value="1"/>
</dbReference>
<accession>A0AAV8YGZ3</accession>
<dbReference type="GO" id="GO:0005634">
    <property type="term" value="C:nucleus"/>
    <property type="evidence" value="ECO:0007669"/>
    <property type="project" value="UniProtKB-SubCell"/>
</dbReference>
<evidence type="ECO:0000313" key="7">
    <source>
        <dbReference type="Proteomes" id="UP001162162"/>
    </source>
</evidence>
<sequence length="292" mass="33557">IPFRPINENCEENIDPETSRQPHCHITIKSTKEKCSKGRPPDLITYGLTRSTNRTANDCTVRMRPEGPFSNVRKKLLAMQRPSQHNPKGFRQLLNNVRALRAAERSACWGGPLGSQLLWHQHTAKIERILNMAAEMQICEPSPDTHPKLLQLPEECIREIILRLSDHKDLTASAETCEQMASIVGEQRVWRELTKFHFTPQQIDLVLPNNNEKIDWKTVYHALKKTFGLNEDRQYAEMLSLCRYCRCLFWRSLGHPCIADQCPEYRARLQEAGGMTPPSPVPPSAFLKFFSL</sequence>
<keyword evidence="3" id="KW-0833">Ubl conjugation pathway</keyword>
<reference evidence="6" key="1">
    <citation type="journal article" date="2023" name="Insect Mol. Biol.">
        <title>Genome sequencing provides insights into the evolution of gene families encoding plant cell wall-degrading enzymes in longhorned beetles.</title>
        <authorList>
            <person name="Shin N.R."/>
            <person name="Okamura Y."/>
            <person name="Kirsch R."/>
            <person name="Pauchet Y."/>
        </authorList>
    </citation>
    <scope>NUCLEOTIDE SEQUENCE</scope>
    <source>
        <strain evidence="6">AMC_N1</strain>
    </source>
</reference>
<dbReference type="InterPro" id="IPR001810">
    <property type="entry name" value="F-box_dom"/>
</dbReference>
<dbReference type="PROSITE" id="PS50181">
    <property type="entry name" value="FBOX"/>
    <property type="match status" value="1"/>
</dbReference>
<dbReference type="InterPro" id="IPR036047">
    <property type="entry name" value="F-box-like_dom_sf"/>
</dbReference>
<protein>
    <recommendedName>
        <fullName evidence="5">F-box domain-containing protein</fullName>
    </recommendedName>
</protein>
<evidence type="ECO:0000256" key="1">
    <source>
        <dbReference type="ARBA" id="ARBA00004123"/>
    </source>
</evidence>
<keyword evidence="4" id="KW-0539">Nucleus</keyword>
<organism evidence="6 7">
    <name type="scientific">Aromia moschata</name>
    <dbReference type="NCBI Taxonomy" id="1265417"/>
    <lineage>
        <taxon>Eukaryota</taxon>
        <taxon>Metazoa</taxon>
        <taxon>Ecdysozoa</taxon>
        <taxon>Arthropoda</taxon>
        <taxon>Hexapoda</taxon>
        <taxon>Insecta</taxon>
        <taxon>Pterygota</taxon>
        <taxon>Neoptera</taxon>
        <taxon>Endopterygota</taxon>
        <taxon>Coleoptera</taxon>
        <taxon>Polyphaga</taxon>
        <taxon>Cucujiformia</taxon>
        <taxon>Chrysomeloidea</taxon>
        <taxon>Cerambycidae</taxon>
        <taxon>Cerambycinae</taxon>
        <taxon>Callichromatini</taxon>
        <taxon>Aromia</taxon>
    </lineage>
</organism>
<gene>
    <name evidence="6" type="ORF">NQ318_005045</name>
</gene>
<dbReference type="GO" id="GO:0016567">
    <property type="term" value="P:protein ubiquitination"/>
    <property type="evidence" value="ECO:0007669"/>
    <property type="project" value="TreeGrafter"/>
</dbReference>
<dbReference type="SUPFAM" id="SSF81383">
    <property type="entry name" value="F-box domain"/>
    <property type="match status" value="1"/>
</dbReference>
<feature type="domain" description="F-box" evidence="5">
    <location>
        <begin position="146"/>
        <end position="193"/>
    </location>
</feature>
<dbReference type="Proteomes" id="UP001162162">
    <property type="component" value="Unassembled WGS sequence"/>
</dbReference>
<feature type="non-terminal residue" evidence="6">
    <location>
        <position position="1"/>
    </location>
</feature>
<dbReference type="EMBL" id="JAPWTK010000111">
    <property type="protein sequence ID" value="KAJ8949724.1"/>
    <property type="molecule type" value="Genomic_DNA"/>
</dbReference>
<evidence type="ECO:0000313" key="6">
    <source>
        <dbReference type="EMBL" id="KAJ8949724.1"/>
    </source>
</evidence>
<dbReference type="PANTHER" id="PTHR13123:SF7">
    <property type="entry name" value="LD30288P"/>
    <property type="match status" value="1"/>
</dbReference>
<dbReference type="Gene3D" id="1.20.1280.50">
    <property type="match status" value="1"/>
</dbReference>
<evidence type="ECO:0000256" key="3">
    <source>
        <dbReference type="ARBA" id="ARBA00022786"/>
    </source>
</evidence>
<proteinExistence type="predicted"/>
<comment type="pathway">
    <text evidence="2">Protein modification; protein ubiquitination.</text>
</comment>
<dbReference type="AlphaFoldDB" id="A0AAV8YGZ3"/>
<dbReference type="InterPro" id="IPR040394">
    <property type="entry name" value="FBX25/32"/>
</dbReference>
<dbReference type="GO" id="GO:0005737">
    <property type="term" value="C:cytoplasm"/>
    <property type="evidence" value="ECO:0007669"/>
    <property type="project" value="TreeGrafter"/>
</dbReference>
<keyword evidence="7" id="KW-1185">Reference proteome</keyword>
<evidence type="ECO:0000259" key="5">
    <source>
        <dbReference type="PROSITE" id="PS50181"/>
    </source>
</evidence>
<comment type="caution">
    <text evidence="6">The sequence shown here is derived from an EMBL/GenBank/DDBJ whole genome shotgun (WGS) entry which is preliminary data.</text>
</comment>
<evidence type="ECO:0000256" key="4">
    <source>
        <dbReference type="ARBA" id="ARBA00023242"/>
    </source>
</evidence>